<accession>A0A6A4P1N1</accession>
<sequence>MGYAAFCLYFMLVFAMTCFSGRIPSGEYEKVLTKVEHGRALHHASNPLHVYHDPTTASNLSGKLQRLLVEIDYENPHPHPPHSNSQPILF</sequence>
<feature type="signal peptide" evidence="1">
    <location>
        <begin position="1"/>
        <end position="15"/>
    </location>
</feature>
<dbReference type="Proteomes" id="UP000447434">
    <property type="component" value="Chromosome 15"/>
</dbReference>
<name>A0A6A4P1N1_LUPAL</name>
<dbReference type="AlphaFoldDB" id="A0A6A4P1N1"/>
<evidence type="ECO:0000313" key="3">
    <source>
        <dbReference type="Proteomes" id="UP000447434"/>
    </source>
</evidence>
<gene>
    <name evidence="2" type="ORF">Lalb_Chr15g0083061</name>
</gene>
<reference evidence="3" key="1">
    <citation type="journal article" date="2020" name="Nat. Commun.">
        <title>Genome sequence of the cluster root forming white lupin.</title>
        <authorList>
            <person name="Hufnagel B."/>
            <person name="Marques A."/>
            <person name="Soriano A."/>
            <person name="Marques L."/>
            <person name="Divol F."/>
            <person name="Doumas P."/>
            <person name="Sallet E."/>
            <person name="Mancinotti D."/>
            <person name="Carrere S."/>
            <person name="Marande W."/>
            <person name="Arribat S."/>
            <person name="Keller J."/>
            <person name="Huneau C."/>
            <person name="Blein T."/>
            <person name="Aime D."/>
            <person name="Laguerre M."/>
            <person name="Taylor J."/>
            <person name="Schubert V."/>
            <person name="Nelson M."/>
            <person name="Geu-Flores F."/>
            <person name="Crespi M."/>
            <person name="Gallardo-Guerrero K."/>
            <person name="Delaux P.-M."/>
            <person name="Salse J."/>
            <person name="Berges H."/>
            <person name="Guyot R."/>
            <person name="Gouzy J."/>
            <person name="Peret B."/>
        </authorList>
    </citation>
    <scope>NUCLEOTIDE SEQUENCE [LARGE SCALE GENOMIC DNA]</scope>
    <source>
        <strain evidence="3">cv. Amiga</strain>
    </source>
</reference>
<organism evidence="2 3">
    <name type="scientific">Lupinus albus</name>
    <name type="common">White lupine</name>
    <name type="synonym">Lupinus termis</name>
    <dbReference type="NCBI Taxonomy" id="3870"/>
    <lineage>
        <taxon>Eukaryota</taxon>
        <taxon>Viridiplantae</taxon>
        <taxon>Streptophyta</taxon>
        <taxon>Embryophyta</taxon>
        <taxon>Tracheophyta</taxon>
        <taxon>Spermatophyta</taxon>
        <taxon>Magnoliopsida</taxon>
        <taxon>eudicotyledons</taxon>
        <taxon>Gunneridae</taxon>
        <taxon>Pentapetalae</taxon>
        <taxon>rosids</taxon>
        <taxon>fabids</taxon>
        <taxon>Fabales</taxon>
        <taxon>Fabaceae</taxon>
        <taxon>Papilionoideae</taxon>
        <taxon>50 kb inversion clade</taxon>
        <taxon>genistoids sensu lato</taxon>
        <taxon>core genistoids</taxon>
        <taxon>Genisteae</taxon>
        <taxon>Lupinus</taxon>
    </lineage>
</organism>
<evidence type="ECO:0000256" key="1">
    <source>
        <dbReference type="SAM" id="SignalP"/>
    </source>
</evidence>
<comment type="caution">
    <text evidence="2">The sequence shown here is derived from an EMBL/GenBank/DDBJ whole genome shotgun (WGS) entry which is preliminary data.</text>
</comment>
<feature type="chain" id="PRO_5025432992" evidence="1">
    <location>
        <begin position="16"/>
        <end position="90"/>
    </location>
</feature>
<keyword evidence="1" id="KW-0732">Signal</keyword>
<evidence type="ECO:0000313" key="2">
    <source>
        <dbReference type="EMBL" id="KAE9598633.1"/>
    </source>
</evidence>
<proteinExistence type="predicted"/>
<dbReference type="EMBL" id="WOCE01000015">
    <property type="protein sequence ID" value="KAE9598633.1"/>
    <property type="molecule type" value="Genomic_DNA"/>
</dbReference>
<protein>
    <submittedName>
        <fullName evidence="2">Uncharacterized protein</fullName>
    </submittedName>
</protein>
<keyword evidence="3" id="KW-1185">Reference proteome</keyword>